<keyword evidence="2" id="KW-1185">Reference proteome</keyword>
<reference evidence="1 2" key="1">
    <citation type="submission" date="2015-01" db="EMBL/GenBank/DDBJ databases">
        <title>Evolution of Trichinella species and genotypes.</title>
        <authorList>
            <person name="Korhonen P.K."/>
            <person name="Edoardo P."/>
            <person name="Giuseppe L.R."/>
            <person name="Gasser R.B."/>
        </authorList>
    </citation>
    <scope>NUCLEOTIDE SEQUENCE [LARGE SCALE GENOMIC DNA]</scope>
    <source>
        <strain evidence="1">ISS37</strain>
    </source>
</reference>
<evidence type="ECO:0000313" key="1">
    <source>
        <dbReference type="EMBL" id="KRX15938.1"/>
    </source>
</evidence>
<proteinExistence type="predicted"/>
<gene>
    <name evidence="1" type="ORF">T07_13977</name>
</gene>
<dbReference type="EMBL" id="JYDL01000119">
    <property type="protein sequence ID" value="KRX15938.1"/>
    <property type="molecule type" value="Genomic_DNA"/>
</dbReference>
<protein>
    <submittedName>
        <fullName evidence="1">Uncharacterized protein</fullName>
    </submittedName>
</protein>
<organism evidence="1 2">
    <name type="scientific">Trichinella nelsoni</name>
    <dbReference type="NCBI Taxonomy" id="6336"/>
    <lineage>
        <taxon>Eukaryota</taxon>
        <taxon>Metazoa</taxon>
        <taxon>Ecdysozoa</taxon>
        <taxon>Nematoda</taxon>
        <taxon>Enoplea</taxon>
        <taxon>Dorylaimia</taxon>
        <taxon>Trichinellida</taxon>
        <taxon>Trichinellidae</taxon>
        <taxon>Trichinella</taxon>
    </lineage>
</organism>
<dbReference type="Proteomes" id="UP000054630">
    <property type="component" value="Unassembled WGS sequence"/>
</dbReference>
<name>A0A0V0RNB1_9BILA</name>
<accession>A0A0V0RNB1</accession>
<dbReference type="AlphaFoldDB" id="A0A0V0RNB1"/>
<sequence length="53" mass="6036">MNFICCRAAKFHCAFYLSNFGFCLSRSQATGCLSQLRWQSCIEDEPQAPRSDP</sequence>
<evidence type="ECO:0000313" key="2">
    <source>
        <dbReference type="Proteomes" id="UP000054630"/>
    </source>
</evidence>
<comment type="caution">
    <text evidence="1">The sequence shown here is derived from an EMBL/GenBank/DDBJ whole genome shotgun (WGS) entry which is preliminary data.</text>
</comment>